<dbReference type="PANTHER" id="PTHR10815:SF5">
    <property type="entry name" value="METHYLATED-DNA--PROTEIN-CYSTEINE METHYLTRANSFERASE"/>
    <property type="match status" value="1"/>
</dbReference>
<dbReference type="KEGG" id="pdio:PDMSB3_2851.1"/>
<gene>
    <name evidence="12" type="ORF">PDMSB3_2851</name>
</gene>
<dbReference type="HAMAP" id="MF_00772">
    <property type="entry name" value="OGT"/>
    <property type="match status" value="1"/>
</dbReference>
<dbReference type="InterPro" id="IPR023546">
    <property type="entry name" value="MGMT"/>
</dbReference>
<dbReference type="InterPro" id="IPR036388">
    <property type="entry name" value="WH-like_DNA-bd_sf"/>
</dbReference>
<dbReference type="Pfam" id="PF02870">
    <property type="entry name" value="Methyltransf_1N"/>
    <property type="match status" value="1"/>
</dbReference>
<keyword evidence="3 8" id="KW-0489">Methyltransferase</keyword>
<evidence type="ECO:0000256" key="1">
    <source>
        <dbReference type="ARBA" id="ARBA00001286"/>
    </source>
</evidence>
<dbReference type="InterPro" id="IPR014048">
    <property type="entry name" value="MethylDNA_cys_MeTrfase_DNA-bd"/>
</dbReference>
<dbReference type="GO" id="GO:0006307">
    <property type="term" value="P:DNA alkylation repair"/>
    <property type="evidence" value="ECO:0007669"/>
    <property type="project" value="UniProtKB-UniRule"/>
</dbReference>
<evidence type="ECO:0000256" key="4">
    <source>
        <dbReference type="ARBA" id="ARBA00022679"/>
    </source>
</evidence>
<dbReference type="CDD" id="cd06445">
    <property type="entry name" value="ATase"/>
    <property type="match status" value="1"/>
</dbReference>
<evidence type="ECO:0000256" key="9">
    <source>
        <dbReference type="SAM" id="MobiDB-lite"/>
    </source>
</evidence>
<dbReference type="InterPro" id="IPR036631">
    <property type="entry name" value="MGMT_N_sf"/>
</dbReference>
<evidence type="ECO:0000313" key="13">
    <source>
        <dbReference type="Proteomes" id="UP000325811"/>
    </source>
</evidence>
<feature type="region of interest" description="Disordered" evidence="9">
    <location>
        <begin position="173"/>
        <end position="210"/>
    </location>
</feature>
<evidence type="ECO:0000259" key="10">
    <source>
        <dbReference type="Pfam" id="PF01035"/>
    </source>
</evidence>
<feature type="active site" description="Nucleophile; methyl group acceptor" evidence="8">
    <location>
        <position position="130"/>
    </location>
</feature>
<dbReference type="GO" id="GO:0005737">
    <property type="term" value="C:cytoplasm"/>
    <property type="evidence" value="ECO:0007669"/>
    <property type="project" value="UniProtKB-SubCell"/>
</dbReference>
<dbReference type="Pfam" id="PF01035">
    <property type="entry name" value="DNA_binding_1"/>
    <property type="match status" value="1"/>
</dbReference>
<name>A0A5Q4ZKI4_9BURK</name>
<dbReference type="InterPro" id="IPR036217">
    <property type="entry name" value="MethylDNA_cys_MeTrfase_DNAb"/>
</dbReference>
<dbReference type="RefSeq" id="WP_007178175.1">
    <property type="nucleotide sequence ID" value="NZ_LR699554.1"/>
</dbReference>
<dbReference type="SUPFAM" id="SSF53155">
    <property type="entry name" value="Methylated DNA-protein cysteine methyltransferase domain"/>
    <property type="match status" value="1"/>
</dbReference>
<feature type="domain" description="Methylated-DNA-[protein]-cysteine S-methyltransferase DNA binding" evidence="10">
    <location>
        <begin position="79"/>
        <end position="158"/>
    </location>
</feature>
<dbReference type="AlphaFoldDB" id="A0A5Q4ZKI4"/>
<dbReference type="GO" id="GO:0032259">
    <property type="term" value="P:methylation"/>
    <property type="evidence" value="ECO:0007669"/>
    <property type="project" value="UniProtKB-KW"/>
</dbReference>
<sequence length="210" mass="22897">MTYAYKLMDSPVGQLKLVANGERLAAILWENDKPNRVRLGEWVEANDRPVLIDTERQLNEYFAGTRREFDLPLAFQGTEFQKQVWAALLTIPFGQTRSYAEIAMQIGNVNAVRAVGAANGRNPISIVAPCHRVIGASGDLTGFAGGLANKMFLLSLEAGQTSLEAQADRQTDMFADEGKAKVEAQARSEAQTKPARHAPSRGTQSSLFGT</sequence>
<dbReference type="EMBL" id="LR699554">
    <property type="protein sequence ID" value="VVD34135.1"/>
    <property type="molecule type" value="Genomic_DNA"/>
</dbReference>
<dbReference type="EC" id="2.1.1.63" evidence="8"/>
<evidence type="ECO:0000256" key="7">
    <source>
        <dbReference type="ARBA" id="ARBA00049348"/>
    </source>
</evidence>
<evidence type="ECO:0000313" key="12">
    <source>
        <dbReference type="EMBL" id="VVD34135.1"/>
    </source>
</evidence>
<comment type="subcellular location">
    <subcellularLocation>
        <location evidence="8">Cytoplasm</location>
    </subcellularLocation>
</comment>
<feature type="compositionally biased region" description="Basic and acidic residues" evidence="9">
    <location>
        <begin position="173"/>
        <end position="186"/>
    </location>
</feature>
<keyword evidence="13" id="KW-1185">Reference proteome</keyword>
<feature type="compositionally biased region" description="Polar residues" evidence="9">
    <location>
        <begin position="201"/>
        <end position="210"/>
    </location>
</feature>
<reference evidence="12 13" key="1">
    <citation type="submission" date="2019-08" db="EMBL/GenBank/DDBJ databases">
        <authorList>
            <person name="Herpell B J."/>
        </authorList>
    </citation>
    <scope>NUCLEOTIDE SEQUENCE [LARGE SCALE GENOMIC DNA]</scope>
    <source>
        <strain evidence="13">Msb3</strain>
    </source>
</reference>
<dbReference type="NCBIfam" id="TIGR00589">
    <property type="entry name" value="ogt"/>
    <property type="match status" value="1"/>
</dbReference>
<keyword evidence="6 8" id="KW-0234">DNA repair</keyword>
<dbReference type="SUPFAM" id="SSF46767">
    <property type="entry name" value="Methylated DNA-protein cysteine methyltransferase, C-terminal domain"/>
    <property type="match status" value="1"/>
</dbReference>
<dbReference type="Gene3D" id="1.10.10.10">
    <property type="entry name" value="Winged helix-like DNA-binding domain superfamily/Winged helix DNA-binding domain"/>
    <property type="match status" value="1"/>
</dbReference>
<comment type="catalytic activity">
    <reaction evidence="7 8">
        <text>a 6-O-methyl-2'-deoxyguanosine in DNA + L-cysteinyl-[protein] = S-methyl-L-cysteinyl-[protein] + a 2'-deoxyguanosine in DNA</text>
        <dbReference type="Rhea" id="RHEA:24000"/>
        <dbReference type="Rhea" id="RHEA-COMP:10131"/>
        <dbReference type="Rhea" id="RHEA-COMP:10132"/>
        <dbReference type="Rhea" id="RHEA-COMP:11367"/>
        <dbReference type="Rhea" id="RHEA-COMP:11368"/>
        <dbReference type="ChEBI" id="CHEBI:29950"/>
        <dbReference type="ChEBI" id="CHEBI:82612"/>
        <dbReference type="ChEBI" id="CHEBI:85445"/>
        <dbReference type="ChEBI" id="CHEBI:85448"/>
        <dbReference type="EC" id="2.1.1.63"/>
    </reaction>
</comment>
<comment type="function">
    <text evidence="8">Involved in the cellular defense against the biological effects of O6-methylguanine (O6-MeG) and O4-methylthymine (O4-MeT) in DNA. Repairs the methylated nucleobase in DNA by stoichiometrically transferring the methyl group to a cysteine residue in the enzyme. This is a suicide reaction: the enzyme is irreversibly inactivated.</text>
</comment>
<dbReference type="InterPro" id="IPR008332">
    <property type="entry name" value="MethylG_MeTrfase_N"/>
</dbReference>
<keyword evidence="8" id="KW-0963">Cytoplasm</keyword>
<dbReference type="Gene3D" id="3.30.160.70">
    <property type="entry name" value="Methylated DNA-protein cysteine methyltransferase domain"/>
    <property type="match status" value="1"/>
</dbReference>
<keyword evidence="4 8" id="KW-0808">Transferase</keyword>
<evidence type="ECO:0000256" key="3">
    <source>
        <dbReference type="ARBA" id="ARBA00022603"/>
    </source>
</evidence>
<evidence type="ECO:0000256" key="5">
    <source>
        <dbReference type="ARBA" id="ARBA00022763"/>
    </source>
</evidence>
<dbReference type="GO" id="GO:0003908">
    <property type="term" value="F:methylated-DNA-[protein]-cysteine S-methyltransferase activity"/>
    <property type="evidence" value="ECO:0007669"/>
    <property type="project" value="UniProtKB-UniRule"/>
</dbReference>
<evidence type="ECO:0000256" key="8">
    <source>
        <dbReference type="HAMAP-Rule" id="MF_00772"/>
    </source>
</evidence>
<dbReference type="PANTHER" id="PTHR10815">
    <property type="entry name" value="METHYLATED-DNA--PROTEIN-CYSTEINE METHYLTRANSFERASE"/>
    <property type="match status" value="1"/>
</dbReference>
<evidence type="ECO:0000259" key="11">
    <source>
        <dbReference type="Pfam" id="PF02870"/>
    </source>
</evidence>
<organism evidence="12 13">
    <name type="scientific">Paraburkholderia dioscoreae</name>
    <dbReference type="NCBI Taxonomy" id="2604047"/>
    <lineage>
        <taxon>Bacteria</taxon>
        <taxon>Pseudomonadati</taxon>
        <taxon>Pseudomonadota</taxon>
        <taxon>Betaproteobacteria</taxon>
        <taxon>Burkholderiales</taxon>
        <taxon>Burkholderiaceae</taxon>
        <taxon>Paraburkholderia</taxon>
    </lineage>
</organism>
<proteinExistence type="inferred from homology"/>
<evidence type="ECO:0000256" key="2">
    <source>
        <dbReference type="ARBA" id="ARBA00008711"/>
    </source>
</evidence>
<feature type="domain" description="Methylguanine DNA methyltransferase ribonuclease-like" evidence="11">
    <location>
        <begin position="5"/>
        <end position="74"/>
    </location>
</feature>
<accession>A0A5Q4ZKI4</accession>
<evidence type="ECO:0000256" key="6">
    <source>
        <dbReference type="ARBA" id="ARBA00023204"/>
    </source>
</evidence>
<comment type="catalytic activity">
    <reaction evidence="1 8">
        <text>a 4-O-methyl-thymidine in DNA + L-cysteinyl-[protein] = a thymidine in DNA + S-methyl-L-cysteinyl-[protein]</text>
        <dbReference type="Rhea" id="RHEA:53428"/>
        <dbReference type="Rhea" id="RHEA-COMP:10131"/>
        <dbReference type="Rhea" id="RHEA-COMP:10132"/>
        <dbReference type="Rhea" id="RHEA-COMP:13555"/>
        <dbReference type="Rhea" id="RHEA-COMP:13556"/>
        <dbReference type="ChEBI" id="CHEBI:29950"/>
        <dbReference type="ChEBI" id="CHEBI:82612"/>
        <dbReference type="ChEBI" id="CHEBI:137386"/>
        <dbReference type="ChEBI" id="CHEBI:137387"/>
        <dbReference type="EC" id="2.1.1.63"/>
    </reaction>
</comment>
<keyword evidence="5 8" id="KW-0227">DNA damage</keyword>
<comment type="miscellaneous">
    <text evidence="8">This enzyme catalyzes only one turnover and therefore is not strictly catalytic. According to one definition, an enzyme is a biocatalyst that acts repeatedly and over many reaction cycles.</text>
</comment>
<dbReference type="Proteomes" id="UP000325811">
    <property type="component" value="Chromosome II"/>
</dbReference>
<protein>
    <recommendedName>
        <fullName evidence="8">Methylated-DNA--protein-cysteine methyltransferase</fullName>
        <ecNumber evidence="8">2.1.1.63</ecNumber>
    </recommendedName>
    <alternativeName>
        <fullName evidence="8">6-O-methylguanine-DNA methyltransferase</fullName>
        <shortName evidence="8">MGMT</shortName>
    </alternativeName>
    <alternativeName>
        <fullName evidence="8">O-6-methylguanine-DNA-alkyltransferase</fullName>
    </alternativeName>
</protein>
<comment type="similarity">
    <text evidence="2 8">Belongs to the MGMT family.</text>
</comment>
<dbReference type="FunFam" id="1.10.10.10:FF:000214">
    <property type="entry name" value="Methylated-DNA--protein-cysteine methyltransferase"/>
    <property type="match status" value="1"/>
</dbReference>